<evidence type="ECO:0000256" key="18">
    <source>
        <dbReference type="SAM" id="MobiDB-lite"/>
    </source>
</evidence>
<evidence type="ECO:0000256" key="10">
    <source>
        <dbReference type="ARBA" id="ARBA00023136"/>
    </source>
</evidence>
<gene>
    <name evidence="15" type="primary">atpF</name>
    <name evidence="19" type="ORF">ACFQ14_06240</name>
</gene>
<evidence type="ECO:0000256" key="4">
    <source>
        <dbReference type="ARBA" id="ARBA00022475"/>
    </source>
</evidence>
<dbReference type="InterPro" id="IPR050059">
    <property type="entry name" value="ATP_synthase_B_chain"/>
</dbReference>
<dbReference type="Pfam" id="PF00430">
    <property type="entry name" value="ATP-synt_B"/>
    <property type="match status" value="1"/>
</dbReference>
<accession>A0ABW3FI24</accession>
<evidence type="ECO:0000256" key="11">
    <source>
        <dbReference type="ARBA" id="ARBA00023310"/>
    </source>
</evidence>
<dbReference type="PANTHER" id="PTHR33445">
    <property type="entry name" value="ATP SYNTHASE SUBUNIT B', CHLOROPLASTIC"/>
    <property type="match status" value="1"/>
</dbReference>
<proteinExistence type="inferred from homology"/>
<keyword evidence="9 15" id="KW-0406">Ion transport</keyword>
<evidence type="ECO:0000256" key="8">
    <source>
        <dbReference type="ARBA" id="ARBA00022989"/>
    </source>
</evidence>
<protein>
    <recommendedName>
        <fullName evidence="15">ATP synthase subunit b</fullName>
    </recommendedName>
    <alternativeName>
        <fullName evidence="15">ATP synthase F(0) sector subunit b</fullName>
    </alternativeName>
    <alternativeName>
        <fullName evidence="15">ATPase subunit I</fullName>
    </alternativeName>
    <alternativeName>
        <fullName evidence="15">F-type ATPase subunit b</fullName>
        <shortName evidence="15">F-ATPase subunit b</shortName>
    </alternativeName>
</protein>
<dbReference type="CDD" id="cd06503">
    <property type="entry name" value="ATP-synt_Fo_b"/>
    <property type="match status" value="1"/>
</dbReference>
<keyword evidence="7 15" id="KW-0375">Hydrogen ion transport</keyword>
<comment type="subcellular location">
    <subcellularLocation>
        <location evidence="1">Cell inner membrane</location>
        <topology evidence="1">Single-pass membrane protein</topology>
    </subcellularLocation>
    <subcellularLocation>
        <location evidence="15">Cell membrane</location>
        <topology evidence="15">Single-pass membrane protein</topology>
    </subcellularLocation>
</comment>
<comment type="subunit">
    <text evidence="14 15">F-type ATPases have 2 components, F(1) - the catalytic core - and F(0) - the membrane proton channel. F(1) has five subunits: alpha(3), beta(3), gamma(1), delta(1), epsilon(1). F(0) has three main subunits: a(1), b(2) and c(10-14). The alpha and beta chains form an alternating ring which encloses part of the gamma chain. F(1) is attached to F(0) by a central stalk formed by the gamma and epsilon chains, while a peripheral stalk is formed by the delta and b chains.</text>
</comment>
<feature type="coiled-coil region" evidence="17">
    <location>
        <begin position="67"/>
        <end position="138"/>
    </location>
</feature>
<comment type="caution">
    <text evidence="19">The sequence shown here is derived from an EMBL/GenBank/DDBJ whole genome shotgun (WGS) entry which is preliminary data.</text>
</comment>
<evidence type="ECO:0000256" key="14">
    <source>
        <dbReference type="ARBA" id="ARBA00025830"/>
    </source>
</evidence>
<evidence type="ECO:0000256" key="3">
    <source>
        <dbReference type="ARBA" id="ARBA00022448"/>
    </source>
</evidence>
<evidence type="ECO:0000256" key="6">
    <source>
        <dbReference type="ARBA" id="ARBA00022692"/>
    </source>
</evidence>
<dbReference type="NCBIfam" id="NF006612">
    <property type="entry name" value="PRK09174.1"/>
    <property type="match status" value="1"/>
</dbReference>
<comment type="similarity">
    <text evidence="2 15 16">Belongs to the ATPase B chain family.</text>
</comment>
<evidence type="ECO:0000256" key="1">
    <source>
        <dbReference type="ARBA" id="ARBA00004377"/>
    </source>
</evidence>
<evidence type="ECO:0000256" key="17">
    <source>
        <dbReference type="SAM" id="Coils"/>
    </source>
</evidence>
<keyword evidence="10 15" id="KW-0472">Membrane</keyword>
<keyword evidence="5 15" id="KW-0138">CF(0)</keyword>
<sequence length="177" mass="19016">MATTNTEVGQADASQQQFPPLQTETYPSQLLWLALTFGLFYYLMAKVALPRISSILEVRSDRIAQDLDEANRLKEESNAAHAAYEQELAEAKSKAHAIAQDARDSAKSEVETTRAGVEAEMAARVAEAEKRISATKAKAMGEVGKIAEDTTAALLSEIMGGKTTKAEIASAVSGVKR</sequence>
<organism evidence="19 20">
    <name type="scientific">Pseudahrensia aquimaris</name>
    <dbReference type="NCBI Taxonomy" id="744461"/>
    <lineage>
        <taxon>Bacteria</taxon>
        <taxon>Pseudomonadati</taxon>
        <taxon>Pseudomonadota</taxon>
        <taxon>Alphaproteobacteria</taxon>
        <taxon>Hyphomicrobiales</taxon>
        <taxon>Ahrensiaceae</taxon>
        <taxon>Pseudahrensia</taxon>
    </lineage>
</organism>
<keyword evidence="8 15" id="KW-1133">Transmembrane helix</keyword>
<evidence type="ECO:0000256" key="12">
    <source>
        <dbReference type="ARBA" id="ARBA00025198"/>
    </source>
</evidence>
<dbReference type="PANTHER" id="PTHR33445:SF1">
    <property type="entry name" value="ATP SYNTHASE SUBUNIT B"/>
    <property type="match status" value="1"/>
</dbReference>
<evidence type="ECO:0000256" key="2">
    <source>
        <dbReference type="ARBA" id="ARBA00005513"/>
    </source>
</evidence>
<keyword evidence="3 15" id="KW-0813">Transport</keyword>
<feature type="region of interest" description="Disordered" evidence="18">
    <location>
        <begin position="1"/>
        <end position="20"/>
    </location>
</feature>
<evidence type="ECO:0000256" key="9">
    <source>
        <dbReference type="ARBA" id="ARBA00023065"/>
    </source>
</evidence>
<evidence type="ECO:0000256" key="16">
    <source>
        <dbReference type="RuleBase" id="RU003848"/>
    </source>
</evidence>
<name>A0ABW3FI24_9HYPH</name>
<evidence type="ECO:0000256" key="15">
    <source>
        <dbReference type="HAMAP-Rule" id="MF_01398"/>
    </source>
</evidence>
<keyword evidence="11 15" id="KW-0066">ATP synthesis</keyword>
<evidence type="ECO:0000313" key="20">
    <source>
        <dbReference type="Proteomes" id="UP001597101"/>
    </source>
</evidence>
<reference evidence="20" key="1">
    <citation type="journal article" date="2019" name="Int. J. Syst. Evol. Microbiol.">
        <title>The Global Catalogue of Microorganisms (GCM) 10K type strain sequencing project: providing services to taxonomists for standard genome sequencing and annotation.</title>
        <authorList>
            <consortium name="The Broad Institute Genomics Platform"/>
            <consortium name="The Broad Institute Genome Sequencing Center for Infectious Disease"/>
            <person name="Wu L."/>
            <person name="Ma J."/>
        </authorList>
    </citation>
    <scope>NUCLEOTIDE SEQUENCE [LARGE SCALE GENOMIC DNA]</scope>
    <source>
        <strain evidence="20">CCUG 60023</strain>
    </source>
</reference>
<dbReference type="HAMAP" id="MF_01398">
    <property type="entry name" value="ATP_synth_b_bprime"/>
    <property type="match status" value="1"/>
</dbReference>
<evidence type="ECO:0000256" key="13">
    <source>
        <dbReference type="ARBA" id="ARBA00025614"/>
    </source>
</evidence>
<keyword evidence="17" id="KW-0175">Coiled coil</keyword>
<evidence type="ECO:0000256" key="5">
    <source>
        <dbReference type="ARBA" id="ARBA00022547"/>
    </source>
</evidence>
<feature type="transmembrane region" description="Helical" evidence="15">
    <location>
        <begin position="30"/>
        <end position="49"/>
    </location>
</feature>
<evidence type="ECO:0000256" key="7">
    <source>
        <dbReference type="ARBA" id="ARBA00022781"/>
    </source>
</evidence>
<comment type="function">
    <text evidence="12 15">F(1)F(0) ATP synthase produces ATP from ADP in the presence of a proton or sodium gradient. F-type ATPases consist of two structural domains, F(1) containing the extramembraneous catalytic core and F(0) containing the membrane proton channel, linked together by a central stalk and a peripheral stalk. During catalysis, ATP synthesis in the catalytic domain of F(1) is coupled via a rotary mechanism of the central stalk subunits to proton translocation.</text>
</comment>
<dbReference type="InterPro" id="IPR002146">
    <property type="entry name" value="ATP_synth_b/b'su_bac/chlpt"/>
</dbReference>
<keyword evidence="4 15" id="KW-1003">Cell membrane</keyword>
<comment type="function">
    <text evidence="13">Component of the F(0) channel, it forms part of the peripheral stalk, linking F(1) to F(0). The b'-subunit is a diverged and duplicated form of b found in plants and photosynthetic bacteria.</text>
</comment>
<evidence type="ECO:0000313" key="19">
    <source>
        <dbReference type="EMBL" id="MFD0916002.1"/>
    </source>
</evidence>
<keyword evidence="20" id="KW-1185">Reference proteome</keyword>
<dbReference type="Gene3D" id="6.10.250.1580">
    <property type="match status" value="1"/>
</dbReference>
<dbReference type="Proteomes" id="UP001597101">
    <property type="component" value="Unassembled WGS sequence"/>
</dbReference>
<dbReference type="EMBL" id="JBHTJV010000003">
    <property type="protein sequence ID" value="MFD0916002.1"/>
    <property type="molecule type" value="Genomic_DNA"/>
</dbReference>
<dbReference type="RefSeq" id="WP_377211838.1">
    <property type="nucleotide sequence ID" value="NZ_JBHTJV010000003.1"/>
</dbReference>
<keyword evidence="6 15" id="KW-0812">Transmembrane</keyword>